<keyword evidence="5 10" id="KW-1133">Transmembrane helix</keyword>
<dbReference type="AlphaFoldDB" id="A0A8S1F096"/>
<reference evidence="12 13" key="1">
    <citation type="submission" date="2020-04" db="EMBL/GenBank/DDBJ databases">
        <authorList>
            <person name="Laetsch R D."/>
            <person name="Stevens L."/>
            <person name="Kumar S."/>
            <person name="Blaxter L. M."/>
        </authorList>
    </citation>
    <scope>NUCLEOTIDE SEQUENCE [LARGE SCALE GENOMIC DNA]</scope>
</reference>
<keyword evidence="13" id="KW-1185">Reference proteome</keyword>
<dbReference type="GO" id="GO:0005789">
    <property type="term" value="C:endoplasmic reticulum membrane"/>
    <property type="evidence" value="ECO:0007669"/>
    <property type="project" value="UniProtKB-SubCell"/>
</dbReference>
<evidence type="ECO:0000256" key="4">
    <source>
        <dbReference type="ARBA" id="ARBA00022824"/>
    </source>
</evidence>
<keyword evidence="7" id="KW-0446">Lipid-binding</keyword>
<evidence type="ECO:0000256" key="2">
    <source>
        <dbReference type="ARBA" id="ARBA00022448"/>
    </source>
</evidence>
<proteinExistence type="predicted"/>
<evidence type="ECO:0000256" key="5">
    <source>
        <dbReference type="ARBA" id="ARBA00022989"/>
    </source>
</evidence>
<evidence type="ECO:0000256" key="6">
    <source>
        <dbReference type="ARBA" id="ARBA00023055"/>
    </source>
</evidence>
<feature type="region of interest" description="Disordered" evidence="9">
    <location>
        <begin position="755"/>
        <end position="787"/>
    </location>
</feature>
<evidence type="ECO:0000256" key="7">
    <source>
        <dbReference type="ARBA" id="ARBA00023121"/>
    </source>
</evidence>
<feature type="compositionally biased region" description="Basic and acidic residues" evidence="9">
    <location>
        <begin position="56"/>
        <end position="71"/>
    </location>
</feature>
<evidence type="ECO:0000256" key="8">
    <source>
        <dbReference type="ARBA" id="ARBA00023136"/>
    </source>
</evidence>
<dbReference type="GO" id="GO:0008289">
    <property type="term" value="F:lipid binding"/>
    <property type="evidence" value="ECO:0007669"/>
    <property type="project" value="UniProtKB-KW"/>
</dbReference>
<feature type="region of interest" description="Disordered" evidence="9">
    <location>
        <begin position="56"/>
        <end position="135"/>
    </location>
</feature>
<evidence type="ECO:0000256" key="10">
    <source>
        <dbReference type="SAM" id="Phobius"/>
    </source>
</evidence>
<keyword evidence="2" id="KW-0813">Transport</keyword>
<evidence type="ECO:0000256" key="3">
    <source>
        <dbReference type="ARBA" id="ARBA00022692"/>
    </source>
</evidence>
<feature type="region of interest" description="Disordered" evidence="9">
    <location>
        <begin position="439"/>
        <end position="458"/>
    </location>
</feature>
<feature type="transmembrane region" description="Helical" evidence="10">
    <location>
        <begin position="211"/>
        <end position="228"/>
    </location>
</feature>
<feature type="compositionally biased region" description="Acidic residues" evidence="9">
    <location>
        <begin position="759"/>
        <end position="771"/>
    </location>
</feature>
<dbReference type="InterPro" id="IPR031468">
    <property type="entry name" value="SMP_LBD"/>
</dbReference>
<protein>
    <recommendedName>
        <fullName evidence="11">SMP-LTD domain-containing protein</fullName>
    </recommendedName>
</protein>
<evidence type="ECO:0000259" key="11">
    <source>
        <dbReference type="PROSITE" id="PS51847"/>
    </source>
</evidence>
<dbReference type="Proteomes" id="UP000494206">
    <property type="component" value="Unassembled WGS sequence"/>
</dbReference>
<feature type="domain" description="SMP-LTD" evidence="11">
    <location>
        <begin position="630"/>
        <end position="904"/>
    </location>
</feature>
<keyword evidence="6" id="KW-0445">Lipid transport</keyword>
<keyword evidence="8 10" id="KW-0472">Membrane</keyword>
<feature type="compositionally biased region" description="Basic residues" evidence="9">
    <location>
        <begin position="114"/>
        <end position="129"/>
    </location>
</feature>
<dbReference type="CDD" id="cd21675">
    <property type="entry name" value="SMP_TEX2"/>
    <property type="match status" value="1"/>
</dbReference>
<feature type="compositionally biased region" description="Basic and acidic residues" evidence="9">
    <location>
        <begin position="96"/>
        <end position="106"/>
    </location>
</feature>
<dbReference type="PROSITE" id="PS51847">
    <property type="entry name" value="SMP"/>
    <property type="match status" value="1"/>
</dbReference>
<dbReference type="GO" id="GO:0006869">
    <property type="term" value="P:lipid transport"/>
    <property type="evidence" value="ECO:0007669"/>
    <property type="project" value="UniProtKB-KW"/>
</dbReference>
<comment type="caution">
    <text evidence="12">The sequence shown here is derived from an EMBL/GenBank/DDBJ whole genome shotgun (WGS) entry which is preliminary data.</text>
</comment>
<gene>
    <name evidence="12" type="ORF">CBOVIS_LOCUS6237</name>
</gene>
<dbReference type="OrthoDB" id="26740at2759"/>
<dbReference type="PANTHER" id="PTHR13466:SF0">
    <property type="entry name" value="SMP-LTD DOMAIN-CONTAINING PROTEIN"/>
    <property type="match status" value="1"/>
</dbReference>
<accession>A0A8S1F096</accession>
<keyword evidence="4" id="KW-0256">Endoplasmic reticulum</keyword>
<dbReference type="PANTHER" id="PTHR13466">
    <property type="entry name" value="TEX2 PROTEIN-RELATED"/>
    <property type="match status" value="1"/>
</dbReference>
<sequence>MNRLSIGGSIRLHDLLEASDDEYGFARNEIERAIDVRDATEDEIMRCSPLKTVKKLPDDHIIPAGGEERVKPSPTASAGDEHEQKDKVSVGSNESSGKKEKEEHSKIGALIEKAKKKGHKLVSGHSRKKNNSDCLDETATVSVNTSTRSIESIDKSEEPLASRVIYNQNEATPEERPSKSPINKNYVDPADPSDPFLVQSMIHKFRVLPFFRARLVIFGSLIAITMAYPCFLTGLFWGFYTTIIGFLYFFVSEPKVVQKEDENWFLDDPDDADDAESRSIGEMIDDEAFGLTEGVVYRGWMNELRSRYSPATYHVNSAQSVLVRLEGSMLRICRPAKAVLKHAFYDDPTLKQMQPTMVSQAIYDLKDAQVSLRPKRLAKRRWWSRKYPIHIKFSHSSSHLVEIDRSKIGAARGISRSASMAPNPNMSISGIESLSYDSENGYSAESESDYDEISSEKPSRIMRANSASDINEFKGKPAAKKRGRSIYLFVRAAREKERWFHLLREACARARSSTHMQRCTSLVVKSKSSASLPEELKVGLHDDDRPSVALDALSADQQSDEVNDAILDTPRRRKLPREYEFLKYRSNYASFVREISKILSVQLPPKPERNSTVSVDLGTMKWQPGQNLISTELVDSINVLATRIFFDFCRDDFWIKQVKQKIQCKLATIHLPYFIEKLELAELKFGTKAPKFTTVYTPKVDEWGTWVDFEMKYKGGIRLVLQTSVNLLKLQSGSQQVETEKKVTRWTESVRVARYSDSDLPESPESSPDEDFGSKNNSEGNTKERTGKKLLSIVERAAQSSLFQKAAKLQAVAKLIEDVSTTPLMLNVEVEEVEGPMTCNIPPPPSDRLWYAFRRKPHFKIRAIPQVGDRSVDLSTVSEWIETKLRNLLEKNLVCPNMDDIILPVLSGNPLLHMGYNK</sequence>
<evidence type="ECO:0000313" key="13">
    <source>
        <dbReference type="Proteomes" id="UP000494206"/>
    </source>
</evidence>
<feature type="compositionally biased region" description="Basic and acidic residues" evidence="9">
    <location>
        <begin position="79"/>
        <end position="88"/>
    </location>
</feature>
<dbReference type="EMBL" id="CADEPM010000004">
    <property type="protein sequence ID" value="CAB3403824.1"/>
    <property type="molecule type" value="Genomic_DNA"/>
</dbReference>
<keyword evidence="3 10" id="KW-0812">Transmembrane</keyword>
<evidence type="ECO:0000256" key="1">
    <source>
        <dbReference type="ARBA" id="ARBA00004586"/>
    </source>
</evidence>
<name>A0A8S1F096_9PELO</name>
<evidence type="ECO:0000313" key="12">
    <source>
        <dbReference type="EMBL" id="CAB3403824.1"/>
    </source>
</evidence>
<evidence type="ECO:0000256" key="9">
    <source>
        <dbReference type="SAM" id="MobiDB-lite"/>
    </source>
</evidence>
<organism evidence="12 13">
    <name type="scientific">Caenorhabditis bovis</name>
    <dbReference type="NCBI Taxonomy" id="2654633"/>
    <lineage>
        <taxon>Eukaryota</taxon>
        <taxon>Metazoa</taxon>
        <taxon>Ecdysozoa</taxon>
        <taxon>Nematoda</taxon>
        <taxon>Chromadorea</taxon>
        <taxon>Rhabditida</taxon>
        <taxon>Rhabditina</taxon>
        <taxon>Rhabditomorpha</taxon>
        <taxon>Rhabditoidea</taxon>
        <taxon>Rhabditidae</taxon>
        <taxon>Peloderinae</taxon>
        <taxon>Caenorhabditis</taxon>
    </lineage>
</organism>
<comment type="subcellular location">
    <subcellularLocation>
        <location evidence="1">Endoplasmic reticulum membrane</location>
    </subcellularLocation>
</comment>